<proteinExistence type="predicted"/>
<gene>
    <name evidence="2" type="ORF">FGO68_gene14014</name>
</gene>
<dbReference type="Proteomes" id="UP000785679">
    <property type="component" value="Unassembled WGS sequence"/>
</dbReference>
<feature type="compositionally biased region" description="Basic and acidic residues" evidence="1">
    <location>
        <begin position="139"/>
        <end position="148"/>
    </location>
</feature>
<organism evidence="2 3">
    <name type="scientific">Halteria grandinella</name>
    <dbReference type="NCBI Taxonomy" id="5974"/>
    <lineage>
        <taxon>Eukaryota</taxon>
        <taxon>Sar</taxon>
        <taxon>Alveolata</taxon>
        <taxon>Ciliophora</taxon>
        <taxon>Intramacronucleata</taxon>
        <taxon>Spirotrichea</taxon>
        <taxon>Stichotrichia</taxon>
        <taxon>Sporadotrichida</taxon>
        <taxon>Halteriidae</taxon>
        <taxon>Halteria</taxon>
    </lineage>
</organism>
<name>A0A8J8P5L5_HALGN</name>
<feature type="compositionally biased region" description="Acidic residues" evidence="1">
    <location>
        <begin position="152"/>
        <end position="164"/>
    </location>
</feature>
<evidence type="ECO:0000313" key="3">
    <source>
        <dbReference type="Proteomes" id="UP000785679"/>
    </source>
</evidence>
<evidence type="ECO:0000256" key="1">
    <source>
        <dbReference type="SAM" id="MobiDB-lite"/>
    </source>
</evidence>
<accession>A0A8J8P5L5</accession>
<dbReference type="AlphaFoldDB" id="A0A8J8P5L5"/>
<sequence>MNKNTYGAHLQATPTIQIHKNQATRMKTHSPMCPHGSLNMMNAPYGSGIPQNNMQWGSRIDSSPAGFRINYFHAIKDARSGSNRSGQQLVLGGFGNEAEKAQVQRNNSGIKSKFFRLSRYSQSKKGLLSKCEEVKIDKIDESQSRKSQQDSSEIEQEDSDEEDEEMKRASNDLHLGLPQRPNRKEDRASRKKRWSRQRGSRVERQRTKKKKELEEQERSRKEMEEQQNEDEDPQQPGGFDNLVPRDGRVVIMDRIIEDGEEQDEVLIDNQEIDIQAHVSQIHGFKPKSLHTTFEQQQQQPNSNAGGAEEQKEQPPTQQVNLQRPAPAALKVLQAVGFGPPSFNPAEDILKRDVSGYCGVPKEATFRGSFQHSATQTGEIHYDVNESKRNALVNLTRNIPTIKQMSRRNVPQVKRIIVD</sequence>
<dbReference type="EMBL" id="RRYP01001157">
    <property type="protein sequence ID" value="TNV86334.1"/>
    <property type="molecule type" value="Genomic_DNA"/>
</dbReference>
<keyword evidence="3" id="KW-1185">Reference proteome</keyword>
<comment type="caution">
    <text evidence="2">The sequence shown here is derived from an EMBL/GenBank/DDBJ whole genome shotgun (WGS) entry which is preliminary data.</text>
</comment>
<reference evidence="2" key="1">
    <citation type="submission" date="2019-06" db="EMBL/GenBank/DDBJ databases">
        <authorList>
            <person name="Zheng W."/>
        </authorList>
    </citation>
    <scope>NUCLEOTIDE SEQUENCE</scope>
    <source>
        <strain evidence="2">QDHG01</strain>
    </source>
</reference>
<evidence type="ECO:0000313" key="2">
    <source>
        <dbReference type="EMBL" id="TNV86334.1"/>
    </source>
</evidence>
<feature type="compositionally biased region" description="Basic residues" evidence="1">
    <location>
        <begin position="189"/>
        <end position="199"/>
    </location>
</feature>
<feature type="region of interest" description="Disordered" evidence="1">
    <location>
        <begin position="290"/>
        <end position="320"/>
    </location>
</feature>
<protein>
    <submittedName>
        <fullName evidence="2">Uncharacterized protein</fullName>
    </submittedName>
</protein>
<feature type="region of interest" description="Disordered" evidence="1">
    <location>
        <begin position="139"/>
        <end position="246"/>
    </location>
</feature>
<feature type="compositionally biased region" description="Polar residues" evidence="1">
    <location>
        <begin position="290"/>
        <end position="304"/>
    </location>
</feature>
<feature type="compositionally biased region" description="Basic and acidic residues" evidence="1">
    <location>
        <begin position="200"/>
        <end position="224"/>
    </location>
</feature>